<dbReference type="Pfam" id="PF03480">
    <property type="entry name" value="DctP"/>
    <property type="match status" value="1"/>
</dbReference>
<dbReference type="RefSeq" id="WP_007021552.1">
    <property type="nucleotide sequence ID" value="NZ_CH724126.1"/>
</dbReference>
<evidence type="ECO:0000313" key="5">
    <source>
        <dbReference type="EMBL" id="EAR62534.1"/>
    </source>
</evidence>
<evidence type="ECO:0000313" key="6">
    <source>
        <dbReference type="Proteomes" id="UP000002171"/>
    </source>
</evidence>
<evidence type="ECO:0000256" key="3">
    <source>
        <dbReference type="PIRSR" id="PIRSR039026-2"/>
    </source>
</evidence>
<dbReference type="NCBIfam" id="NF037995">
    <property type="entry name" value="TRAP_S1"/>
    <property type="match status" value="1"/>
</dbReference>
<sequence>MKRRQFVKTAGALPLAAGLAVQSSSAQARLLPEYKWKMVTTWPKNFPGLGMGANFLAKLINEMSGGRIRISIYGAHELVEPLDVFDAVADGKAEMGHGAAFYWQEKIPAAQFFAAVPFGLTAQEMNAWLYQGEGLELWHELYAEYGVIPWACGNTGVQMGGWFNREINSLADFQGLKMRIPGLGGQVLKQHGVEPVLLPGDEIFNALETGAIDAAEWAAPYNDVALGLHKVAKYYYYPGWHEPGTTIECLVNKQAMEALPKDLQAIVNSAMRVANQEMLAELTAKNNRVLQQLIKVHNVELRRFPDDVLRELKNSAETVIANTLQKDPRAIKIFESFDRFRQQAHAWHDVSELAFLQARDLV</sequence>
<feature type="binding site" evidence="3">
    <location>
        <position position="216"/>
    </location>
    <ligand>
        <name>substrate</name>
    </ligand>
</feature>
<feature type="signal peptide" evidence="4">
    <location>
        <begin position="1"/>
        <end position="28"/>
    </location>
</feature>
<dbReference type="PROSITE" id="PS51318">
    <property type="entry name" value="TAT"/>
    <property type="match status" value="1"/>
</dbReference>
<protein>
    <submittedName>
        <fullName evidence="5">Hypothetical extracellular solute-binding protein, family 7</fullName>
    </submittedName>
</protein>
<dbReference type="PANTHER" id="PTHR33376:SF5">
    <property type="entry name" value="EXTRACYTOPLASMIC SOLUTE RECEPTOR PROTEIN"/>
    <property type="match status" value="1"/>
</dbReference>
<dbReference type="Gene3D" id="3.40.190.10">
    <property type="entry name" value="Periplasmic binding protein-like II"/>
    <property type="match status" value="1"/>
</dbReference>
<feature type="binding site" evidence="3">
    <location>
        <position position="242"/>
    </location>
    <ligand>
        <name>substrate</name>
    </ligand>
</feature>
<gene>
    <name evidence="5" type="ORF">MED92_05433</name>
</gene>
<dbReference type="GO" id="GO:0031317">
    <property type="term" value="C:tripartite ATP-independent periplasmic transporter complex"/>
    <property type="evidence" value="ECO:0007669"/>
    <property type="project" value="InterPro"/>
</dbReference>
<feature type="binding site" evidence="2">
    <location>
        <position position="179"/>
    </location>
    <ligand>
        <name>substrate</name>
    </ligand>
</feature>
<keyword evidence="1 4" id="KW-0732">Signal</keyword>
<feature type="chain" id="PRO_5031153181" evidence="4">
    <location>
        <begin position="29"/>
        <end position="362"/>
    </location>
</feature>
<dbReference type="AlphaFoldDB" id="A0A7U8C765"/>
<dbReference type="SUPFAM" id="SSF53850">
    <property type="entry name" value="Periplasmic binding protein-like II"/>
    <property type="match status" value="1"/>
</dbReference>
<feature type="binding site" evidence="3">
    <location>
        <position position="217"/>
    </location>
    <ligand>
        <name>Na(+)</name>
        <dbReference type="ChEBI" id="CHEBI:29101"/>
    </ligand>
</feature>
<dbReference type="OrthoDB" id="9769667at2"/>
<dbReference type="PANTHER" id="PTHR33376">
    <property type="match status" value="1"/>
</dbReference>
<dbReference type="InterPro" id="IPR006311">
    <property type="entry name" value="TAT_signal"/>
</dbReference>
<keyword evidence="6" id="KW-1185">Reference proteome</keyword>
<feature type="binding site" evidence="2">
    <location>
        <position position="158"/>
    </location>
    <ligand>
        <name>substrate</name>
    </ligand>
</feature>
<dbReference type="GO" id="GO:0055085">
    <property type="term" value="P:transmembrane transport"/>
    <property type="evidence" value="ECO:0007669"/>
    <property type="project" value="InterPro"/>
</dbReference>
<dbReference type="InterPro" id="IPR026289">
    <property type="entry name" value="SBP_TakP-like"/>
</dbReference>
<name>A0A7U8C765_NEPCE</name>
<accession>A0A7U8C765</accession>
<reference evidence="5 6" key="1">
    <citation type="submission" date="2006-02" db="EMBL/GenBank/DDBJ databases">
        <authorList>
            <person name="Pinhassi J."/>
            <person name="Pedros-Alio C."/>
            <person name="Ferriera S."/>
            <person name="Johnson J."/>
            <person name="Kravitz S."/>
            <person name="Halpern A."/>
            <person name="Remington K."/>
            <person name="Beeson K."/>
            <person name="Tran B."/>
            <person name="Rogers Y.-H."/>
            <person name="Friedman R."/>
            <person name="Venter J.C."/>
        </authorList>
    </citation>
    <scope>NUCLEOTIDE SEQUENCE [LARGE SCALE GENOMIC DNA]</scope>
    <source>
        <strain evidence="5 6">MED92</strain>
    </source>
</reference>
<dbReference type="PIRSF" id="PIRSF039026">
    <property type="entry name" value="SiaP"/>
    <property type="match status" value="1"/>
</dbReference>
<keyword evidence="3" id="KW-0479">Metal-binding</keyword>
<evidence type="ECO:0000256" key="1">
    <source>
        <dbReference type="ARBA" id="ARBA00022729"/>
    </source>
</evidence>
<proteinExistence type="predicted"/>
<dbReference type="EMBL" id="AAOW01000002">
    <property type="protein sequence ID" value="EAR62534.1"/>
    <property type="molecule type" value="Genomic_DNA"/>
</dbReference>
<evidence type="ECO:0000256" key="2">
    <source>
        <dbReference type="PIRSR" id="PIRSR039026-1"/>
    </source>
</evidence>
<dbReference type="GO" id="GO:0046872">
    <property type="term" value="F:metal ion binding"/>
    <property type="evidence" value="ECO:0007669"/>
    <property type="project" value="UniProtKB-KW"/>
</dbReference>
<dbReference type="InterPro" id="IPR018389">
    <property type="entry name" value="DctP_fam"/>
</dbReference>
<dbReference type="CDD" id="cd13604">
    <property type="entry name" value="PBP2_TRAP_ketoacid_lactate_like"/>
    <property type="match status" value="1"/>
</dbReference>
<organism evidence="5 6">
    <name type="scientific">Neptuniibacter caesariensis</name>
    <dbReference type="NCBI Taxonomy" id="207954"/>
    <lineage>
        <taxon>Bacteria</taxon>
        <taxon>Pseudomonadati</taxon>
        <taxon>Pseudomonadota</taxon>
        <taxon>Gammaproteobacteria</taxon>
        <taxon>Oceanospirillales</taxon>
        <taxon>Oceanospirillaceae</taxon>
        <taxon>Neptuniibacter</taxon>
    </lineage>
</organism>
<dbReference type="Gene3D" id="3.40.190.170">
    <property type="entry name" value="Bacterial extracellular solute-binding protein, family 7"/>
    <property type="match status" value="1"/>
</dbReference>
<dbReference type="InterPro" id="IPR038404">
    <property type="entry name" value="TRAP_DctP_sf"/>
</dbReference>
<evidence type="ECO:0000256" key="4">
    <source>
        <dbReference type="SAM" id="SignalP"/>
    </source>
</evidence>
<dbReference type="Proteomes" id="UP000002171">
    <property type="component" value="Unassembled WGS sequence"/>
</dbReference>
<comment type="caution">
    <text evidence="5">The sequence shown here is derived from an EMBL/GenBank/DDBJ whole genome shotgun (WGS) entry which is preliminary data.</text>
</comment>